<proteinExistence type="predicted"/>
<name>A0A0L0FWR0_9EUKA</name>
<dbReference type="Proteomes" id="UP000054560">
    <property type="component" value="Unassembled WGS sequence"/>
</dbReference>
<dbReference type="SUPFAM" id="SSF53098">
    <property type="entry name" value="Ribonuclease H-like"/>
    <property type="match status" value="1"/>
</dbReference>
<dbReference type="InterPro" id="IPR012337">
    <property type="entry name" value="RNaseH-like_sf"/>
</dbReference>
<dbReference type="EMBL" id="KQ242050">
    <property type="protein sequence ID" value="KNC81280.1"/>
    <property type="molecule type" value="Genomic_DNA"/>
</dbReference>
<evidence type="ECO:0000313" key="1">
    <source>
        <dbReference type="EMBL" id="KNC81280.1"/>
    </source>
</evidence>
<dbReference type="Gene3D" id="3.30.420.10">
    <property type="entry name" value="Ribonuclease H-like superfamily/Ribonuclease H"/>
    <property type="match status" value="1"/>
</dbReference>
<organism evidence="1 2">
    <name type="scientific">Sphaeroforma arctica JP610</name>
    <dbReference type="NCBI Taxonomy" id="667725"/>
    <lineage>
        <taxon>Eukaryota</taxon>
        <taxon>Ichthyosporea</taxon>
        <taxon>Ichthyophonida</taxon>
        <taxon>Sphaeroforma</taxon>
    </lineage>
</organism>
<dbReference type="PANTHER" id="PTHR46814">
    <property type="entry name" value="EGALITARIAN, ISOFORM B"/>
    <property type="match status" value="1"/>
</dbReference>
<accession>A0A0L0FWR0</accession>
<dbReference type="GeneID" id="25906895"/>
<dbReference type="PANTHER" id="PTHR46814:SF1">
    <property type="entry name" value="EGALITARIAN, ISOFORM B"/>
    <property type="match status" value="1"/>
</dbReference>
<protein>
    <recommendedName>
        <fullName evidence="3">3'-5' exonuclease domain-containing protein</fullName>
    </recommendedName>
</protein>
<dbReference type="RefSeq" id="XP_014155182.1">
    <property type="nucleotide sequence ID" value="XM_014299707.1"/>
</dbReference>
<dbReference type="GO" id="GO:0003676">
    <property type="term" value="F:nucleic acid binding"/>
    <property type="evidence" value="ECO:0007669"/>
    <property type="project" value="InterPro"/>
</dbReference>
<evidence type="ECO:0008006" key="3">
    <source>
        <dbReference type="Google" id="ProtNLM"/>
    </source>
</evidence>
<gene>
    <name evidence="1" type="ORF">SARC_06391</name>
</gene>
<dbReference type="AlphaFoldDB" id="A0A0L0FWR0"/>
<sequence length="224" mass="24776">MTESGSKCRNLHTDNVAVVDTGKRLKRANTVLKLAYKDLISNGFSHSNELDMSIVAISCKGGPDTLAMLQLATNSRCWLFDCVKLGATYATFLDTQLGYEIDHHSQIQVSLAKLLEKYELKHTTKDAVHSAREGDPKYWLKRPLASRAIQYAEADVSLLLKMGQQMVAHLSGALSSVNNETKLSVVLRALSLRVLYVAESKDNAQLRSTHHPVADLAAKNYCML</sequence>
<dbReference type="InterPro" id="IPR036397">
    <property type="entry name" value="RNaseH_sf"/>
</dbReference>
<evidence type="ECO:0000313" key="2">
    <source>
        <dbReference type="Proteomes" id="UP000054560"/>
    </source>
</evidence>
<keyword evidence="2" id="KW-1185">Reference proteome</keyword>
<reference evidence="1 2" key="1">
    <citation type="submission" date="2011-02" db="EMBL/GenBank/DDBJ databases">
        <title>The Genome Sequence of Sphaeroforma arctica JP610.</title>
        <authorList>
            <consortium name="The Broad Institute Genome Sequencing Platform"/>
            <person name="Russ C."/>
            <person name="Cuomo C."/>
            <person name="Young S.K."/>
            <person name="Zeng Q."/>
            <person name="Gargeya S."/>
            <person name="Alvarado L."/>
            <person name="Berlin A."/>
            <person name="Chapman S.B."/>
            <person name="Chen Z."/>
            <person name="Freedman E."/>
            <person name="Gellesch M."/>
            <person name="Goldberg J."/>
            <person name="Griggs A."/>
            <person name="Gujja S."/>
            <person name="Heilman E."/>
            <person name="Heiman D."/>
            <person name="Howarth C."/>
            <person name="Mehta T."/>
            <person name="Neiman D."/>
            <person name="Pearson M."/>
            <person name="Roberts A."/>
            <person name="Saif S."/>
            <person name="Shea T."/>
            <person name="Shenoy N."/>
            <person name="Sisk P."/>
            <person name="Stolte C."/>
            <person name="Sykes S."/>
            <person name="White J."/>
            <person name="Yandava C."/>
            <person name="Burger G."/>
            <person name="Gray M.W."/>
            <person name="Holland P.W.H."/>
            <person name="King N."/>
            <person name="Lang F.B.F."/>
            <person name="Roger A.J."/>
            <person name="Ruiz-Trillo I."/>
            <person name="Haas B."/>
            <person name="Nusbaum C."/>
            <person name="Birren B."/>
        </authorList>
    </citation>
    <scope>NUCLEOTIDE SEQUENCE [LARGE SCALE GENOMIC DNA]</scope>
    <source>
        <strain evidence="1 2">JP610</strain>
    </source>
</reference>